<feature type="domain" description="ATPase" evidence="1">
    <location>
        <begin position="14"/>
        <end position="194"/>
    </location>
</feature>
<dbReference type="PANTHER" id="PTHR37096:SF1">
    <property type="entry name" value="AAA+ ATPASE DOMAIN-CONTAINING PROTEIN"/>
    <property type="match status" value="1"/>
</dbReference>
<comment type="caution">
    <text evidence="2">The sequence shown here is derived from an EMBL/GenBank/DDBJ whole genome shotgun (WGS) entry which is preliminary data.</text>
</comment>
<dbReference type="PANTHER" id="PTHR37096">
    <property type="entry name" value="YALI0E33429P"/>
    <property type="match status" value="1"/>
</dbReference>
<dbReference type="Pfam" id="PF01637">
    <property type="entry name" value="ATPase_2"/>
    <property type="match status" value="1"/>
</dbReference>
<organism evidence="2 3">
    <name type="scientific">Rhizophagus irregularis</name>
    <dbReference type="NCBI Taxonomy" id="588596"/>
    <lineage>
        <taxon>Eukaryota</taxon>
        <taxon>Fungi</taxon>
        <taxon>Fungi incertae sedis</taxon>
        <taxon>Mucoromycota</taxon>
        <taxon>Glomeromycotina</taxon>
        <taxon>Glomeromycetes</taxon>
        <taxon>Glomerales</taxon>
        <taxon>Glomeraceae</taxon>
        <taxon>Rhizophagus</taxon>
    </lineage>
</organism>
<dbReference type="GO" id="GO:0005524">
    <property type="term" value="F:ATP binding"/>
    <property type="evidence" value="ECO:0007669"/>
    <property type="project" value="InterPro"/>
</dbReference>
<dbReference type="EMBL" id="CAGKOT010000048">
    <property type="protein sequence ID" value="CAB5383108.1"/>
    <property type="molecule type" value="Genomic_DNA"/>
</dbReference>
<proteinExistence type="predicted"/>
<dbReference type="VEuPathDB" id="FungiDB:RhiirFUN_025553"/>
<sequence length="356" mass="41589">MQILKSFLTERPPSTGKTTLVHQILTNDKNFNPIFINCRSGQFDSPENVYNSLSRQFKTFFDKQKEYLKNLPNFEMGFKANIPDFELSSTKKEKEEITFAKIANALPDWNFWNSYKLPQPILVIDEANRFSRLGNSLNGGQELLKSFLDWLVLNTKEQKSFHAILTSSDSFFLDWIINDLSKKEAEEYFEKHVLPRYECKELEGKFDQVCKITGTRMLIIDMYVGEYERSKGKLADRDFSVYELEYDKLYCGLNPNELHPYKSRPPLWKDDDLIKTMEAIVNAKNQGYILERELIKEIGSKQVNSLINYNFLHRRPTKRFAYDIKCLSNEAILTAMNMPSVRAMEDHLSLVSSNKK</sequence>
<evidence type="ECO:0000313" key="3">
    <source>
        <dbReference type="Proteomes" id="UP000684084"/>
    </source>
</evidence>
<dbReference type="InterPro" id="IPR011579">
    <property type="entry name" value="ATPase_dom"/>
</dbReference>
<dbReference type="InterPro" id="IPR051667">
    <property type="entry name" value="Archaeal_ATPase_domain"/>
</dbReference>
<dbReference type="AlphaFoldDB" id="A0A915ZM84"/>
<accession>A0A915ZM84</accession>
<dbReference type="OrthoDB" id="2150628at2759"/>
<name>A0A915ZM84_9GLOM</name>
<protein>
    <recommendedName>
        <fullName evidence="1">ATPase domain-containing protein</fullName>
    </recommendedName>
</protein>
<evidence type="ECO:0000259" key="1">
    <source>
        <dbReference type="Pfam" id="PF01637"/>
    </source>
</evidence>
<reference evidence="2" key="1">
    <citation type="submission" date="2020-05" db="EMBL/GenBank/DDBJ databases">
        <authorList>
            <person name="Rincon C."/>
            <person name="Sanders R I."/>
            <person name="Robbins C."/>
            <person name="Chaturvedi A."/>
        </authorList>
    </citation>
    <scope>NUCLEOTIDE SEQUENCE</scope>
    <source>
        <strain evidence="2">CHB12</strain>
    </source>
</reference>
<dbReference type="Proteomes" id="UP000684084">
    <property type="component" value="Unassembled WGS sequence"/>
</dbReference>
<gene>
    <name evidence="2" type="ORF">CHRIB12_LOCUS18241</name>
</gene>
<evidence type="ECO:0000313" key="2">
    <source>
        <dbReference type="EMBL" id="CAB5383108.1"/>
    </source>
</evidence>